<evidence type="ECO:0000313" key="3">
    <source>
        <dbReference type="Proteomes" id="UP000223433"/>
    </source>
</evidence>
<dbReference type="InterPro" id="IPR029052">
    <property type="entry name" value="Metallo-depent_PP-like"/>
</dbReference>
<protein>
    <submittedName>
        <fullName evidence="2">Metallophosphoesterase</fullName>
    </submittedName>
</protein>
<name>A0A1S5VY43_9CAUD</name>
<evidence type="ECO:0000313" key="2">
    <source>
        <dbReference type="EMBL" id="AQP30905.1"/>
    </source>
</evidence>
<proteinExistence type="predicted"/>
<feature type="domain" description="Calcineurin-like phosphoesterase" evidence="1">
    <location>
        <begin position="8"/>
        <end position="194"/>
    </location>
</feature>
<evidence type="ECO:0000259" key="1">
    <source>
        <dbReference type="Pfam" id="PF00149"/>
    </source>
</evidence>
<organism evidence="2 3">
    <name type="scientific">Rhodococcus phage AngryOrchard</name>
    <dbReference type="NCBI Taxonomy" id="1955425"/>
    <lineage>
        <taxon>Viruses</taxon>
        <taxon>Duplodnaviria</taxon>
        <taxon>Heunggongvirae</taxon>
        <taxon>Uroviricota</taxon>
        <taxon>Caudoviricetes</taxon>
        <taxon>Rerduovirus</taxon>
        <taxon>Rhodococcus virus Takoda</taxon>
    </lineage>
</organism>
<reference evidence="3" key="1">
    <citation type="submission" date="2017-01" db="EMBL/GenBank/DDBJ databases">
        <authorList>
            <person name="Mah S.A."/>
            <person name="Swanson W.J."/>
            <person name="Moy G.W."/>
            <person name="Vacquier V.D."/>
        </authorList>
    </citation>
    <scope>NUCLEOTIDE SEQUENCE [LARGE SCALE GENOMIC DNA]</scope>
</reference>
<sequence>MESLVPETIVVVSDTQIPYEDRKAMKAVIGFIGDYQPDEVIHIGDLADFPQPSRWTKGTRAEFEGSVFQDAEAVKARFLGPLREVFDGPVGVHEGNHDERPRVYLDKYAPALSGQHTFDMDVLLDFDSFGVNVLPEFYDVAPNWVTTHGHRGGIRLNQTSGITALNAAKRFGKSVVMGHTHRLGYSSHTTGYDGASTVVSGVEVGNLMDMKQAGYLKSGTGNWQTGFAVLKVDGKHVQPTLVPISNRRFTVDGFTWEV</sequence>
<dbReference type="SUPFAM" id="SSF56300">
    <property type="entry name" value="Metallo-dependent phosphatases"/>
    <property type="match status" value="1"/>
</dbReference>
<dbReference type="Gene3D" id="3.60.21.10">
    <property type="match status" value="1"/>
</dbReference>
<dbReference type="Proteomes" id="UP000223433">
    <property type="component" value="Segment"/>
</dbReference>
<dbReference type="GO" id="GO:0016787">
    <property type="term" value="F:hydrolase activity"/>
    <property type="evidence" value="ECO:0007669"/>
    <property type="project" value="InterPro"/>
</dbReference>
<gene>
    <name evidence="2" type="ORF">SEA_ANGRYORCHARD_42</name>
</gene>
<accession>A0A1S5VY43</accession>
<dbReference type="InterPro" id="IPR004843">
    <property type="entry name" value="Calcineurin-like_PHP"/>
</dbReference>
<dbReference type="EMBL" id="KY549153">
    <property type="protein sequence ID" value="AQP30905.1"/>
    <property type="molecule type" value="Genomic_DNA"/>
</dbReference>
<dbReference type="Pfam" id="PF00149">
    <property type="entry name" value="Metallophos"/>
    <property type="match status" value="1"/>
</dbReference>